<evidence type="ECO:0000313" key="1">
    <source>
        <dbReference type="EMBL" id="AAD22165.1"/>
    </source>
</evidence>
<organism evidence="1">
    <name type="scientific">Sorghum bicolor</name>
    <name type="common">Sorghum</name>
    <name type="synonym">Sorghum vulgare</name>
    <dbReference type="NCBI Taxonomy" id="4558"/>
    <lineage>
        <taxon>Eukaryota</taxon>
        <taxon>Viridiplantae</taxon>
        <taxon>Streptophyta</taxon>
        <taxon>Embryophyta</taxon>
        <taxon>Tracheophyta</taxon>
        <taxon>Spermatophyta</taxon>
        <taxon>Magnoliopsida</taxon>
        <taxon>Liliopsida</taxon>
        <taxon>Poales</taxon>
        <taxon>Poaceae</taxon>
        <taxon>PACMAD clade</taxon>
        <taxon>Panicoideae</taxon>
        <taxon>Andropogonodae</taxon>
        <taxon>Andropogoneae</taxon>
        <taxon>Sorghinae</taxon>
        <taxon>Sorghum</taxon>
    </lineage>
</organism>
<dbReference type="EMBL" id="AF061282">
    <property type="protein sequence ID" value="AAD22165.1"/>
    <property type="molecule type" value="Genomic_DNA"/>
</dbReference>
<reference evidence="1" key="1">
    <citation type="submission" date="1999-03" db="EMBL/GenBank/DDBJ databases">
        <title>Microsynteny analysis of 22-kDa zein cluster in maize and sorghum.</title>
        <authorList>
            <person name="Llaca V."/>
            <person name="Lou A."/>
            <person name="Messing J.W."/>
        </authorList>
    </citation>
    <scope>NUCLEOTIDE SEQUENCE</scope>
</reference>
<name>Q9XE82_SORBI</name>
<protein>
    <submittedName>
        <fullName evidence="1">Uncharacterized protein</fullName>
    </submittedName>
</protein>
<dbReference type="AlphaFoldDB" id="Q9XE82"/>
<sequence>MQKRPKKLPFSSSSLSWEGARPIGGNGVAHHYCSPRKICPRCSRDSGWMHEDGFASSKTIVDLAKHRFIVKEGEFVLKVGTCCNDFVHNLENNC</sequence>
<proteinExistence type="predicted"/>
<accession>Q9XE82</accession>